<sequence length="228" mass="24006">MPRTAAEGPPTKVLVVDDDRLLCAGLTSILHTTPDLVVVAAVHDGAQVQGAVDAHRPDVVLLDIRMPVLDGIEATRQLAARASRPAIVVMTTFEGDDTVVRALGAGADGFLLKAEDPRQIIDAVRSAAAGHSPLSPTSARSLVRLVGPGSRADLASRARELAAGLTERERQVAALVGEGLTTPQIAARLFVSEATVKTQLAEVQRKWGCENRTQVAVWADRAGLIAHD</sequence>
<keyword evidence="1 5" id="KW-0597">Phosphoprotein</keyword>
<evidence type="ECO:0000259" key="7">
    <source>
        <dbReference type="PROSITE" id="PS50110"/>
    </source>
</evidence>
<feature type="domain" description="HTH luxR-type" evidence="6">
    <location>
        <begin position="158"/>
        <end position="223"/>
    </location>
</feature>
<dbReference type="InterPro" id="IPR000792">
    <property type="entry name" value="Tscrpt_reg_LuxR_C"/>
</dbReference>
<dbReference type="SUPFAM" id="SSF52172">
    <property type="entry name" value="CheY-like"/>
    <property type="match status" value="1"/>
</dbReference>
<feature type="domain" description="Response regulatory" evidence="7">
    <location>
        <begin position="12"/>
        <end position="128"/>
    </location>
</feature>
<feature type="modified residue" description="4-aspartylphosphate" evidence="5">
    <location>
        <position position="63"/>
    </location>
</feature>
<dbReference type="STRING" id="478801.Ksed_06250"/>
<dbReference type="CDD" id="cd06170">
    <property type="entry name" value="LuxR_C_like"/>
    <property type="match status" value="1"/>
</dbReference>
<evidence type="ECO:0000256" key="3">
    <source>
        <dbReference type="ARBA" id="ARBA00023125"/>
    </source>
</evidence>
<dbReference type="eggNOG" id="COG2197">
    <property type="taxonomic scope" value="Bacteria"/>
</dbReference>
<dbReference type="SMART" id="SM00448">
    <property type="entry name" value="REC"/>
    <property type="match status" value="1"/>
</dbReference>
<dbReference type="CDD" id="cd17535">
    <property type="entry name" value="REC_NarL-like"/>
    <property type="match status" value="1"/>
</dbReference>
<dbReference type="RefSeq" id="WP_012802105.1">
    <property type="nucleotide sequence ID" value="NC_013169.1"/>
</dbReference>
<dbReference type="InterPro" id="IPR039420">
    <property type="entry name" value="WalR-like"/>
</dbReference>
<evidence type="ECO:0000256" key="4">
    <source>
        <dbReference type="ARBA" id="ARBA00023163"/>
    </source>
</evidence>
<keyword evidence="2" id="KW-0805">Transcription regulation</keyword>
<dbReference type="PRINTS" id="PR00038">
    <property type="entry name" value="HTHLUXR"/>
</dbReference>
<dbReference type="InterPro" id="IPR016032">
    <property type="entry name" value="Sig_transdc_resp-reg_C-effctor"/>
</dbReference>
<dbReference type="PROSITE" id="PS50110">
    <property type="entry name" value="RESPONSE_REGULATORY"/>
    <property type="match status" value="1"/>
</dbReference>
<dbReference type="PROSITE" id="PS50043">
    <property type="entry name" value="HTH_LUXR_2"/>
    <property type="match status" value="1"/>
</dbReference>
<dbReference type="InterPro" id="IPR011006">
    <property type="entry name" value="CheY-like_superfamily"/>
</dbReference>
<evidence type="ECO:0000256" key="1">
    <source>
        <dbReference type="ARBA" id="ARBA00022553"/>
    </source>
</evidence>
<keyword evidence="3" id="KW-0238">DNA-binding</keyword>
<dbReference type="GO" id="GO:0003677">
    <property type="term" value="F:DNA binding"/>
    <property type="evidence" value="ECO:0007669"/>
    <property type="project" value="UniProtKB-KW"/>
</dbReference>
<dbReference type="EMBL" id="CP001686">
    <property type="protein sequence ID" value="ACV05687.1"/>
    <property type="molecule type" value="Genomic_DNA"/>
</dbReference>
<dbReference type="GO" id="GO:0000160">
    <property type="term" value="P:phosphorelay signal transduction system"/>
    <property type="evidence" value="ECO:0007669"/>
    <property type="project" value="InterPro"/>
</dbReference>
<keyword evidence="4" id="KW-0804">Transcription</keyword>
<evidence type="ECO:0000259" key="6">
    <source>
        <dbReference type="PROSITE" id="PS50043"/>
    </source>
</evidence>
<accession>C7NLM1</accession>
<gene>
    <name evidence="8" type="ordered locus">Ksed_06250</name>
</gene>
<dbReference type="PANTHER" id="PTHR43214:SF24">
    <property type="entry name" value="TRANSCRIPTIONAL REGULATORY PROTEIN NARL-RELATED"/>
    <property type="match status" value="1"/>
</dbReference>
<name>C7NLM1_KYTSD</name>
<protein>
    <submittedName>
        <fullName evidence="8">Response regulator containing a CheY-like receiver domain and an HTH DNA-binding domain</fullName>
    </submittedName>
</protein>
<dbReference type="SUPFAM" id="SSF46894">
    <property type="entry name" value="C-terminal effector domain of the bipartite response regulators"/>
    <property type="match status" value="1"/>
</dbReference>
<evidence type="ECO:0000313" key="8">
    <source>
        <dbReference type="EMBL" id="ACV05687.1"/>
    </source>
</evidence>
<dbReference type="Pfam" id="PF00196">
    <property type="entry name" value="GerE"/>
    <property type="match status" value="1"/>
</dbReference>
<organism evidence="8 9">
    <name type="scientific">Kytococcus sedentarius (strain ATCC 14392 / DSM 20547 / JCM 11482 / CCUG 33030 / NBRC 15357 / NCTC 11040 / CCM 314 / 541)</name>
    <name type="common">Micrococcus sedentarius</name>
    <dbReference type="NCBI Taxonomy" id="478801"/>
    <lineage>
        <taxon>Bacteria</taxon>
        <taxon>Bacillati</taxon>
        <taxon>Actinomycetota</taxon>
        <taxon>Actinomycetes</taxon>
        <taxon>Micrococcales</taxon>
        <taxon>Kytococcaceae</taxon>
        <taxon>Kytococcus</taxon>
    </lineage>
</organism>
<dbReference type="Proteomes" id="UP000006666">
    <property type="component" value="Chromosome"/>
</dbReference>
<dbReference type="Gene3D" id="3.40.50.2300">
    <property type="match status" value="1"/>
</dbReference>
<dbReference type="InterPro" id="IPR001789">
    <property type="entry name" value="Sig_transdc_resp-reg_receiver"/>
</dbReference>
<dbReference type="GO" id="GO:0006355">
    <property type="term" value="P:regulation of DNA-templated transcription"/>
    <property type="evidence" value="ECO:0007669"/>
    <property type="project" value="InterPro"/>
</dbReference>
<dbReference type="AlphaFoldDB" id="C7NLM1"/>
<keyword evidence="9" id="KW-1185">Reference proteome</keyword>
<dbReference type="PANTHER" id="PTHR43214">
    <property type="entry name" value="TWO-COMPONENT RESPONSE REGULATOR"/>
    <property type="match status" value="1"/>
</dbReference>
<proteinExistence type="predicted"/>
<dbReference type="SMART" id="SM00421">
    <property type="entry name" value="HTH_LUXR"/>
    <property type="match status" value="1"/>
</dbReference>
<reference evidence="8 9" key="1">
    <citation type="journal article" date="2009" name="Stand. Genomic Sci.">
        <title>Complete genome sequence of Kytococcus sedentarius type strain (541).</title>
        <authorList>
            <person name="Sims D."/>
            <person name="Brettin T."/>
            <person name="Detter J.C."/>
            <person name="Han C."/>
            <person name="Lapidus A."/>
            <person name="Copeland A."/>
            <person name="Glavina Del Rio T."/>
            <person name="Nolan M."/>
            <person name="Chen F."/>
            <person name="Lucas S."/>
            <person name="Tice H."/>
            <person name="Cheng J.F."/>
            <person name="Bruce D."/>
            <person name="Goodwin L."/>
            <person name="Pitluck S."/>
            <person name="Ovchinnikova G."/>
            <person name="Pati A."/>
            <person name="Ivanova N."/>
            <person name="Mavrommatis K."/>
            <person name="Chen A."/>
            <person name="Palaniappan K."/>
            <person name="D'haeseleer P."/>
            <person name="Chain P."/>
            <person name="Bristow J."/>
            <person name="Eisen J.A."/>
            <person name="Markowitz V."/>
            <person name="Hugenholtz P."/>
            <person name="Schneider S."/>
            <person name="Goker M."/>
            <person name="Pukall R."/>
            <person name="Kyrpides N.C."/>
            <person name="Klenk H.P."/>
        </authorList>
    </citation>
    <scope>NUCLEOTIDE SEQUENCE [LARGE SCALE GENOMIC DNA]</scope>
    <source>
        <strain evidence="9">ATCC 14392 / DSM 20547 / JCM 11482 / CCUG 33030 / NBRC 15357 / NCTC 11040 / CCM 314 / 541</strain>
    </source>
</reference>
<evidence type="ECO:0000313" key="9">
    <source>
        <dbReference type="Proteomes" id="UP000006666"/>
    </source>
</evidence>
<evidence type="ECO:0000256" key="2">
    <source>
        <dbReference type="ARBA" id="ARBA00023015"/>
    </source>
</evidence>
<dbReference type="HOGENOM" id="CLU_000445_90_10_11"/>
<dbReference type="InterPro" id="IPR058245">
    <property type="entry name" value="NreC/VraR/RcsB-like_REC"/>
</dbReference>
<dbReference type="Pfam" id="PF00072">
    <property type="entry name" value="Response_reg"/>
    <property type="match status" value="1"/>
</dbReference>
<dbReference type="KEGG" id="kse:Ksed_06250"/>
<evidence type="ECO:0000256" key="5">
    <source>
        <dbReference type="PROSITE-ProRule" id="PRU00169"/>
    </source>
</evidence>